<comment type="similarity">
    <text evidence="1">Belongs to the peptidase S10 family.</text>
</comment>
<keyword evidence="2" id="KW-0732">Signal</keyword>
<dbReference type="GO" id="GO:0006508">
    <property type="term" value="P:proteolysis"/>
    <property type="evidence" value="ECO:0007669"/>
    <property type="project" value="InterPro"/>
</dbReference>
<dbReference type="PRINTS" id="PR00724">
    <property type="entry name" value="CRBOXYPTASEC"/>
</dbReference>
<evidence type="ECO:0000256" key="1">
    <source>
        <dbReference type="ARBA" id="ARBA00009431"/>
    </source>
</evidence>
<feature type="signal peptide" evidence="2">
    <location>
        <begin position="1"/>
        <end position="20"/>
    </location>
</feature>
<evidence type="ECO:0000256" key="2">
    <source>
        <dbReference type="SAM" id="SignalP"/>
    </source>
</evidence>
<comment type="caution">
    <text evidence="3">The sequence shown here is derived from an EMBL/GenBank/DDBJ whole genome shotgun (WGS) entry which is preliminary data.</text>
</comment>
<dbReference type="InterPro" id="IPR029058">
    <property type="entry name" value="AB_hydrolase_fold"/>
</dbReference>
<dbReference type="Gene3D" id="3.40.50.1820">
    <property type="entry name" value="alpha/beta hydrolase"/>
    <property type="match status" value="1"/>
</dbReference>
<name>A0A8T0CQ09_CORYI</name>
<dbReference type="EMBL" id="MU089721">
    <property type="protein sequence ID" value="KAF7849673.1"/>
    <property type="molecule type" value="Genomic_DNA"/>
</dbReference>
<dbReference type="GO" id="GO:0019748">
    <property type="term" value="P:secondary metabolic process"/>
    <property type="evidence" value="ECO:0007669"/>
    <property type="project" value="TreeGrafter"/>
</dbReference>
<dbReference type="AlphaFoldDB" id="A0A8T0CQ09"/>
<evidence type="ECO:0000313" key="4">
    <source>
        <dbReference type="Proteomes" id="UP000806378"/>
    </source>
</evidence>
<sequence length="498" mass="56420">MKLWALHCLALCLLFRSGLSQTVVKSLPGLPGDLPFHLETGSAKPPISLNAVVTLVNTPDRSSDQDAYIGVGELEDVQLFYYFVESERSPKDDPLVLWLTGGPGCSALSGLLYEIGPFTFDYENSTRLRPTLRLNPYSWTKVANIIFLDQPVGAGFSYANSWESYNINDIVSAAETYEFLRKWLILHTEFLSNPLYIAGDSYSGFIVPMVTLQVAKGNEAGLEPRMNLEALISQELYESANIDCNGDYINVDESNVDCVNDLKVVTECLENVYMANILEPNCLYATPKSTMGDVWDSSLINEDRTLVPFPSMEAPRVWCRSYNYLYSYTWASDKVVQDALHVREETIEKWVRCNETLSYTYIVKEVIDIHKDLIKRGFRVLIYSGDHDMVIPYVGTQAWIDTLNLTISQDWHAWFVDGQVAGSISDKLSRHPCICAYFIELGSYLFDKSQLFVLTLVTSSCRKCNVNSFVQGGGHTAPEYKPKECFAMINRWFDYFYI</sequence>
<organism evidence="3 4">
    <name type="scientific">Corymbia citriodora subsp. variegata</name>
    <dbReference type="NCBI Taxonomy" id="360336"/>
    <lineage>
        <taxon>Eukaryota</taxon>
        <taxon>Viridiplantae</taxon>
        <taxon>Streptophyta</taxon>
        <taxon>Embryophyta</taxon>
        <taxon>Tracheophyta</taxon>
        <taxon>Spermatophyta</taxon>
        <taxon>Magnoliopsida</taxon>
        <taxon>eudicotyledons</taxon>
        <taxon>Gunneridae</taxon>
        <taxon>Pentapetalae</taxon>
        <taxon>rosids</taxon>
        <taxon>malvids</taxon>
        <taxon>Myrtales</taxon>
        <taxon>Myrtaceae</taxon>
        <taxon>Myrtoideae</taxon>
        <taxon>Eucalypteae</taxon>
        <taxon>Corymbia</taxon>
    </lineage>
</organism>
<reference evidence="3" key="1">
    <citation type="submission" date="2020-05" db="EMBL/GenBank/DDBJ databases">
        <title>WGS assembly of Corymbia citriodora subspecies variegata.</title>
        <authorList>
            <person name="Barry K."/>
            <person name="Hundley H."/>
            <person name="Shu S."/>
            <person name="Jenkins J."/>
            <person name="Grimwood J."/>
            <person name="Baten A."/>
        </authorList>
    </citation>
    <scope>NUCLEOTIDE SEQUENCE</scope>
    <source>
        <strain evidence="3">CV2-018</strain>
    </source>
</reference>
<evidence type="ECO:0000313" key="3">
    <source>
        <dbReference type="EMBL" id="KAF7849673.1"/>
    </source>
</evidence>
<dbReference type="Proteomes" id="UP000806378">
    <property type="component" value="Unassembled WGS sequence"/>
</dbReference>
<dbReference type="PANTHER" id="PTHR11802:SF224">
    <property type="entry name" value="SERINE CARBOXYPEPTIDASE-LIKE 7 ISOFORM X1"/>
    <property type="match status" value="1"/>
</dbReference>
<gene>
    <name evidence="3" type="ORF">BT93_L0404</name>
</gene>
<dbReference type="SUPFAM" id="SSF53474">
    <property type="entry name" value="alpha/beta-Hydrolases"/>
    <property type="match status" value="1"/>
</dbReference>
<dbReference type="GO" id="GO:0004185">
    <property type="term" value="F:serine-type carboxypeptidase activity"/>
    <property type="evidence" value="ECO:0007669"/>
    <property type="project" value="InterPro"/>
</dbReference>
<keyword evidence="4" id="KW-1185">Reference proteome</keyword>
<dbReference type="OrthoDB" id="443318at2759"/>
<protein>
    <submittedName>
        <fullName evidence="3">Uncharacterized protein</fullName>
    </submittedName>
</protein>
<proteinExistence type="inferred from homology"/>
<dbReference type="Gramene" id="rna-gnl|WGS:JABURB|Cocit.L0404.1">
    <property type="protein sequence ID" value="cds-KAF7849673.1"/>
    <property type="gene ID" value="gene-BT93_L0404"/>
</dbReference>
<dbReference type="Pfam" id="PF00450">
    <property type="entry name" value="Peptidase_S10"/>
    <property type="match status" value="1"/>
</dbReference>
<feature type="chain" id="PRO_5035895326" evidence="2">
    <location>
        <begin position="21"/>
        <end position="498"/>
    </location>
</feature>
<accession>A0A8T0CQ09</accession>
<dbReference type="GO" id="GO:0016747">
    <property type="term" value="F:acyltransferase activity, transferring groups other than amino-acyl groups"/>
    <property type="evidence" value="ECO:0007669"/>
    <property type="project" value="TreeGrafter"/>
</dbReference>
<dbReference type="PANTHER" id="PTHR11802">
    <property type="entry name" value="SERINE PROTEASE FAMILY S10 SERINE CARBOXYPEPTIDASE"/>
    <property type="match status" value="1"/>
</dbReference>
<dbReference type="InterPro" id="IPR001563">
    <property type="entry name" value="Peptidase_S10"/>
</dbReference>